<name>A0A074XF33_9PEZI</name>
<dbReference type="AlphaFoldDB" id="A0A074XF33"/>
<accession>A0A074XF33</accession>
<dbReference type="RefSeq" id="XP_013427376.1">
    <property type="nucleotide sequence ID" value="XM_013571922.1"/>
</dbReference>
<dbReference type="Proteomes" id="UP000027730">
    <property type="component" value="Unassembled WGS sequence"/>
</dbReference>
<evidence type="ECO:0000313" key="2">
    <source>
        <dbReference type="Proteomes" id="UP000027730"/>
    </source>
</evidence>
<dbReference type="GeneID" id="25408235"/>
<dbReference type="EMBL" id="KL584709">
    <property type="protein sequence ID" value="KEQ73206.1"/>
    <property type="molecule type" value="Genomic_DNA"/>
</dbReference>
<evidence type="ECO:0000313" key="1">
    <source>
        <dbReference type="EMBL" id="KEQ73206.1"/>
    </source>
</evidence>
<feature type="non-terminal residue" evidence="1">
    <location>
        <position position="1"/>
    </location>
</feature>
<feature type="non-terminal residue" evidence="1">
    <location>
        <position position="115"/>
    </location>
</feature>
<protein>
    <submittedName>
        <fullName evidence="1">Uncharacterized protein</fullName>
    </submittedName>
</protein>
<dbReference type="OrthoDB" id="5598852at2759"/>
<gene>
    <name evidence="1" type="ORF">M436DRAFT_30462</name>
</gene>
<proteinExistence type="predicted"/>
<organism evidence="1 2">
    <name type="scientific">Aureobasidium namibiae CBS 147.97</name>
    <dbReference type="NCBI Taxonomy" id="1043004"/>
    <lineage>
        <taxon>Eukaryota</taxon>
        <taxon>Fungi</taxon>
        <taxon>Dikarya</taxon>
        <taxon>Ascomycota</taxon>
        <taxon>Pezizomycotina</taxon>
        <taxon>Dothideomycetes</taxon>
        <taxon>Dothideomycetidae</taxon>
        <taxon>Dothideales</taxon>
        <taxon>Saccotheciaceae</taxon>
        <taxon>Aureobasidium</taxon>
    </lineage>
</organism>
<dbReference type="HOGENOM" id="CLU_2203151_0_0_1"/>
<reference evidence="1 2" key="1">
    <citation type="journal article" date="2014" name="BMC Genomics">
        <title>Genome sequencing of four Aureobasidium pullulans varieties: biotechnological potential, stress tolerance, and description of new species.</title>
        <authorList>
            <person name="Gostin Ar C."/>
            <person name="Ohm R.A."/>
            <person name="Kogej T."/>
            <person name="Sonjak S."/>
            <person name="Turk M."/>
            <person name="Zajc J."/>
            <person name="Zalar P."/>
            <person name="Grube M."/>
            <person name="Sun H."/>
            <person name="Han J."/>
            <person name="Sharma A."/>
            <person name="Chiniquy J."/>
            <person name="Ngan C.Y."/>
            <person name="Lipzen A."/>
            <person name="Barry K."/>
            <person name="Grigoriev I.V."/>
            <person name="Gunde-Cimerman N."/>
        </authorList>
    </citation>
    <scope>NUCLEOTIDE SEQUENCE [LARGE SCALE GENOMIC DNA]</scope>
    <source>
        <strain evidence="1 2">CBS 147.97</strain>
    </source>
</reference>
<sequence length="115" mass="13779">IIDFGFSEYLPLQFAAVFPRILDHETYQDQDDIEVESEVAHDPESSLVWRSKNTETNRRDRQLFLDTVKNLCDVDGETCRSLYRVLSSKHEIRRYWWFTAISNQKLHQAMVRVKW</sequence>
<keyword evidence="2" id="KW-1185">Reference proteome</keyword>